<dbReference type="PANTHER" id="PTHR33545:SF5">
    <property type="entry name" value="UPF0750 MEMBRANE PROTEIN YITT"/>
    <property type="match status" value="1"/>
</dbReference>
<proteinExistence type="predicted"/>
<dbReference type="InterPro" id="IPR051461">
    <property type="entry name" value="UPF0750_membrane"/>
</dbReference>
<protein>
    <submittedName>
        <fullName evidence="7">YitT family protein</fullName>
    </submittedName>
</protein>
<feature type="transmembrane region" description="Helical" evidence="6">
    <location>
        <begin position="81"/>
        <end position="101"/>
    </location>
</feature>
<reference evidence="7" key="1">
    <citation type="submission" date="2020-10" db="EMBL/GenBank/DDBJ databases">
        <title>Connecting structure to function with the recovery of over 1000 high-quality activated sludge metagenome-assembled genomes encoding full-length rRNA genes using long-read sequencing.</title>
        <authorList>
            <person name="Singleton C.M."/>
            <person name="Petriglieri F."/>
            <person name="Kristensen J.M."/>
            <person name="Kirkegaard R.H."/>
            <person name="Michaelsen T.Y."/>
            <person name="Andersen M.H."/>
            <person name="Karst S.M."/>
            <person name="Dueholm M.S."/>
            <person name="Nielsen P.H."/>
            <person name="Albertsen M."/>
        </authorList>
    </citation>
    <scope>NUCLEOTIDE SEQUENCE</scope>
    <source>
        <strain evidence="7">Hirt_18-Q3-R61-65_BATAC.395</strain>
    </source>
</reference>
<keyword evidence="5 6" id="KW-0472">Membrane</keyword>
<evidence type="ECO:0000256" key="2">
    <source>
        <dbReference type="ARBA" id="ARBA00022475"/>
    </source>
</evidence>
<gene>
    <name evidence="7" type="ORF">IPL58_01065</name>
</gene>
<dbReference type="Proteomes" id="UP000886689">
    <property type="component" value="Unassembled WGS sequence"/>
</dbReference>
<accession>A0A9D7JZQ7</accession>
<dbReference type="EMBL" id="JADJUC010000001">
    <property type="protein sequence ID" value="MBK8522833.1"/>
    <property type="molecule type" value="Genomic_DNA"/>
</dbReference>
<evidence type="ECO:0000313" key="8">
    <source>
        <dbReference type="Proteomes" id="UP000886689"/>
    </source>
</evidence>
<dbReference type="GO" id="GO:0005886">
    <property type="term" value="C:plasma membrane"/>
    <property type="evidence" value="ECO:0007669"/>
    <property type="project" value="UniProtKB-SubCell"/>
</dbReference>
<evidence type="ECO:0000256" key="1">
    <source>
        <dbReference type="ARBA" id="ARBA00004651"/>
    </source>
</evidence>
<evidence type="ECO:0000256" key="4">
    <source>
        <dbReference type="ARBA" id="ARBA00022989"/>
    </source>
</evidence>
<evidence type="ECO:0000313" key="7">
    <source>
        <dbReference type="EMBL" id="MBK8522833.1"/>
    </source>
</evidence>
<evidence type="ECO:0000256" key="3">
    <source>
        <dbReference type="ARBA" id="ARBA00022692"/>
    </source>
</evidence>
<organism evidence="7 8">
    <name type="scientific">Candidatus Proximibacter danicus</name>
    <dbReference type="NCBI Taxonomy" id="2954365"/>
    <lineage>
        <taxon>Bacteria</taxon>
        <taxon>Pseudomonadati</taxon>
        <taxon>Pseudomonadota</taxon>
        <taxon>Betaproteobacteria</taxon>
        <taxon>Candidatus Proximibacter</taxon>
    </lineage>
</organism>
<keyword evidence="2" id="KW-1003">Cell membrane</keyword>
<evidence type="ECO:0000256" key="6">
    <source>
        <dbReference type="SAM" id="Phobius"/>
    </source>
</evidence>
<feature type="transmembrane region" description="Helical" evidence="6">
    <location>
        <begin position="173"/>
        <end position="190"/>
    </location>
</feature>
<comment type="subcellular location">
    <subcellularLocation>
        <location evidence="1">Cell membrane</location>
        <topology evidence="1">Multi-pass membrane protein</topology>
    </subcellularLocation>
</comment>
<dbReference type="AlphaFoldDB" id="A0A9D7JZQ7"/>
<comment type="caution">
    <text evidence="7">The sequence shown here is derived from an EMBL/GenBank/DDBJ whole genome shotgun (WGS) entry which is preliminary data.</text>
</comment>
<feature type="transmembrane region" description="Helical" evidence="6">
    <location>
        <begin position="107"/>
        <end position="125"/>
    </location>
</feature>
<dbReference type="InterPro" id="IPR003740">
    <property type="entry name" value="YitT"/>
</dbReference>
<feature type="transmembrane region" description="Helical" evidence="6">
    <location>
        <begin position="12"/>
        <end position="33"/>
    </location>
</feature>
<name>A0A9D7JZQ7_9PROT</name>
<dbReference type="PANTHER" id="PTHR33545">
    <property type="entry name" value="UPF0750 MEMBRANE PROTEIN YITT-RELATED"/>
    <property type="match status" value="1"/>
</dbReference>
<feature type="transmembrane region" description="Helical" evidence="6">
    <location>
        <begin position="146"/>
        <end position="167"/>
    </location>
</feature>
<evidence type="ECO:0000256" key="5">
    <source>
        <dbReference type="ARBA" id="ARBA00023136"/>
    </source>
</evidence>
<feature type="transmembrane region" description="Helical" evidence="6">
    <location>
        <begin position="45"/>
        <end position="69"/>
    </location>
</feature>
<dbReference type="Pfam" id="PF02588">
    <property type="entry name" value="YitT_membrane"/>
    <property type="match status" value="1"/>
</dbReference>
<keyword evidence="3 6" id="KW-0812">Transmembrane</keyword>
<sequence>MKSHRHHWFEDAQALLTGTLLFALAIVLFRQAGLLTGGTAGVTFLAHYVSGVPFGTLYFLINIPFYLFGLKALGKAFTIKTFCAVGLLSLYSELLPQWIVVERIHPLFAAIMGGLLAGAGLLMLIRHQASLGGLGVMAIYLQKEKGWRAGNVQMFADGFIVLGALFVVDIEKVALSILGAFMLNLVLTINHRPGRYFGQ</sequence>
<keyword evidence="4 6" id="KW-1133">Transmembrane helix</keyword>